<reference evidence="6 7" key="1">
    <citation type="journal article" date="2016" name="Nat. Commun.">
        <title>Thousands of microbial genomes shed light on interconnected biogeochemical processes in an aquifer system.</title>
        <authorList>
            <person name="Anantharaman K."/>
            <person name="Brown C.T."/>
            <person name="Hug L.A."/>
            <person name="Sharon I."/>
            <person name="Castelle C.J."/>
            <person name="Probst A.J."/>
            <person name="Thomas B.C."/>
            <person name="Singh A."/>
            <person name="Wilkins M.J."/>
            <person name="Karaoz U."/>
            <person name="Brodie E.L."/>
            <person name="Williams K.H."/>
            <person name="Hubbard S.S."/>
            <person name="Banfield J.F."/>
        </authorList>
    </citation>
    <scope>NUCLEOTIDE SEQUENCE [LARGE SCALE GENOMIC DNA]</scope>
</reference>
<dbReference type="EMBL" id="MFCR01000003">
    <property type="protein sequence ID" value="OGE19393.1"/>
    <property type="molecule type" value="Genomic_DNA"/>
</dbReference>
<dbReference type="InterPro" id="IPR029767">
    <property type="entry name" value="WecB-like"/>
</dbReference>
<dbReference type="Gene3D" id="3.40.50.2000">
    <property type="entry name" value="Glycogen Phosphorylase B"/>
    <property type="match status" value="2"/>
</dbReference>
<dbReference type="EC" id="5.1.3.14" evidence="3"/>
<dbReference type="Pfam" id="PF02350">
    <property type="entry name" value="Epimerase_2"/>
    <property type="match status" value="1"/>
</dbReference>
<keyword evidence="1 4" id="KW-0413">Isomerase</keyword>
<name>A0A1F5ISQ4_9BACT</name>
<proteinExistence type="inferred from homology"/>
<evidence type="ECO:0000259" key="5">
    <source>
        <dbReference type="Pfam" id="PF02350"/>
    </source>
</evidence>
<dbReference type="AlphaFoldDB" id="A0A1F5ISQ4"/>
<dbReference type="PANTHER" id="PTHR43174:SF2">
    <property type="entry name" value="UDP-N-ACETYLGLUCOSAMINE 2-EPIMERASE"/>
    <property type="match status" value="1"/>
</dbReference>
<dbReference type="InterPro" id="IPR003331">
    <property type="entry name" value="UDP_GlcNAc_Epimerase_2_dom"/>
</dbReference>
<dbReference type="GO" id="GO:0008761">
    <property type="term" value="F:UDP-N-acetylglucosamine 2-epimerase activity"/>
    <property type="evidence" value="ECO:0007669"/>
    <property type="project" value="UniProtKB-EC"/>
</dbReference>
<dbReference type="SUPFAM" id="SSF53756">
    <property type="entry name" value="UDP-Glycosyltransferase/glycogen phosphorylase"/>
    <property type="match status" value="1"/>
</dbReference>
<evidence type="ECO:0000256" key="4">
    <source>
        <dbReference type="RuleBase" id="RU003513"/>
    </source>
</evidence>
<dbReference type="CDD" id="cd03786">
    <property type="entry name" value="GTB_UDP-GlcNAc_2-Epimerase"/>
    <property type="match status" value="1"/>
</dbReference>
<comment type="similarity">
    <text evidence="2 4">Belongs to the UDP-N-acetylglucosamine 2-epimerase family.</text>
</comment>
<evidence type="ECO:0000256" key="2">
    <source>
        <dbReference type="ARBA" id="ARBA00038209"/>
    </source>
</evidence>
<gene>
    <name evidence="6" type="ORF">A2871_00900</name>
</gene>
<dbReference type="Proteomes" id="UP000176336">
    <property type="component" value="Unassembled WGS sequence"/>
</dbReference>
<evidence type="ECO:0000256" key="1">
    <source>
        <dbReference type="ARBA" id="ARBA00023235"/>
    </source>
</evidence>
<comment type="caution">
    <text evidence="6">The sequence shown here is derived from an EMBL/GenBank/DDBJ whole genome shotgun (WGS) entry which is preliminary data.</text>
</comment>
<evidence type="ECO:0000313" key="6">
    <source>
        <dbReference type="EMBL" id="OGE19393.1"/>
    </source>
</evidence>
<sequence length="382" mass="43844">MKIKLTRKRILFIFGTRPEAIKMAPLIKEFQKCNNFFWTKVCVTGQHQEMLDQMLDFFRIEPDYDLNLMTYNQTQSQLASKQLLELEKILSNWLPDLILVQGDTLTTLFGSLAGFYKRIKIAHIEAGLRSNNKYSPYPEEINRVLVDHIADYFFVPTDKCRTNLLKEGIKDNIFLVGNTVIDALFFTLENINKNGSRKYFDYFRQIDFSKKIILVTGHRRESFGQPLKNICSALKKIADTNENVAIVYPIHLNPNVYRPVKDILGKTKNIVLFEPLDYPKLVWLLNKSYLILTDSGGIQEEAPSLGKPVLITREVTERIEGIQAGTAKLVGTDFNKIIQNVNLLLTNKQVYNKMAKAKNPYGDGKSSPRIVKKIKEIFPISS</sequence>
<organism evidence="6 7">
    <name type="scientific">Candidatus Daviesbacteria bacterium RIFCSPHIGHO2_01_FULL_41_23</name>
    <dbReference type="NCBI Taxonomy" id="1797764"/>
    <lineage>
        <taxon>Bacteria</taxon>
        <taxon>Candidatus Daviesiibacteriota</taxon>
    </lineage>
</organism>
<protein>
    <recommendedName>
        <fullName evidence="3">UDP-N-acetylglucosamine 2-epimerase (non-hydrolyzing)</fullName>
        <ecNumber evidence="3">5.1.3.14</ecNumber>
    </recommendedName>
</protein>
<evidence type="ECO:0000313" key="7">
    <source>
        <dbReference type="Proteomes" id="UP000176336"/>
    </source>
</evidence>
<evidence type="ECO:0000256" key="3">
    <source>
        <dbReference type="ARBA" id="ARBA00038858"/>
    </source>
</evidence>
<dbReference type="PANTHER" id="PTHR43174">
    <property type="entry name" value="UDP-N-ACETYLGLUCOSAMINE 2-EPIMERASE"/>
    <property type="match status" value="1"/>
</dbReference>
<feature type="domain" description="UDP-N-acetylglucosamine 2-epimerase" evidence="5">
    <location>
        <begin position="35"/>
        <end position="375"/>
    </location>
</feature>
<dbReference type="NCBIfam" id="TIGR00236">
    <property type="entry name" value="wecB"/>
    <property type="match status" value="1"/>
</dbReference>
<accession>A0A1F5ISQ4</accession>